<keyword evidence="3 4" id="KW-0067">ATP-binding</keyword>
<gene>
    <name evidence="6" type="ORF">FHR38_001278</name>
</gene>
<evidence type="ECO:0000256" key="1">
    <source>
        <dbReference type="ARBA" id="ARBA00022598"/>
    </source>
</evidence>
<dbReference type="RefSeq" id="WP_246446334.1">
    <property type="nucleotide sequence ID" value="NZ_JACHJW010000001.1"/>
</dbReference>
<dbReference type="EMBL" id="JACHJW010000001">
    <property type="protein sequence ID" value="MBB4957545.1"/>
    <property type="molecule type" value="Genomic_DNA"/>
</dbReference>
<dbReference type="Pfam" id="PF18603">
    <property type="entry name" value="LAL_C2"/>
    <property type="match status" value="1"/>
</dbReference>
<dbReference type="AlphaFoldDB" id="A0A7W7WN73"/>
<dbReference type="InterPro" id="IPR013815">
    <property type="entry name" value="ATP_grasp_subdomain_1"/>
</dbReference>
<feature type="domain" description="ATP-grasp" evidence="5">
    <location>
        <begin position="123"/>
        <end position="320"/>
    </location>
</feature>
<dbReference type="PROSITE" id="PS50975">
    <property type="entry name" value="ATP_GRASP"/>
    <property type="match status" value="1"/>
</dbReference>
<dbReference type="SUPFAM" id="SSF56059">
    <property type="entry name" value="Glutathione synthetase ATP-binding domain-like"/>
    <property type="match status" value="1"/>
</dbReference>
<dbReference type="PANTHER" id="PTHR43585:SF2">
    <property type="entry name" value="ATP-GRASP ENZYME FSQD"/>
    <property type="match status" value="1"/>
</dbReference>
<sequence length="413" mass="44032">MIQLGQEELVLVGCPLGLLAWQSEYLPDRSVVIIETPDGIRDHDLERVVRRTPVVGRLIAAEYRTDLDLDELLAREPGLATATLVVPGLEYAVGAAARLADRLGLPGAGLPAGDIFRDKYQMRQLAAANGIANPVHRLVRGPDEAEKFFAEVGGRCVLKPTNRQGSSGVQFIDAHTQIAECWSHTAEPDTTRPGTPTDVLLEQALTGPEFSVELLVSAGQVIFRNVTAKRLVPGRFPVELGHTVPAPITAELRTRLLASAEALATAARFGSGVLHSEWIVQAGIPTLVECAARLPGDSISTLISMAYEFRFIEIYLRVLRGDRLTLPSEAARAAAVQFLTAPPGRVIAVAGVQQASHTPGVVDAQVTVEPGAQVHAVTSSDDRIGQIMALGDTPTQAETNARTAADAIQVTVV</sequence>
<dbReference type="GO" id="GO:0005524">
    <property type="term" value="F:ATP binding"/>
    <property type="evidence" value="ECO:0007669"/>
    <property type="project" value="UniProtKB-UniRule"/>
</dbReference>
<dbReference type="GO" id="GO:0016874">
    <property type="term" value="F:ligase activity"/>
    <property type="evidence" value="ECO:0007669"/>
    <property type="project" value="UniProtKB-KW"/>
</dbReference>
<organism evidence="6 7">
    <name type="scientific">Micromonospora polyrhachis</name>
    <dbReference type="NCBI Taxonomy" id="1282883"/>
    <lineage>
        <taxon>Bacteria</taxon>
        <taxon>Bacillati</taxon>
        <taxon>Actinomycetota</taxon>
        <taxon>Actinomycetes</taxon>
        <taxon>Micromonosporales</taxon>
        <taxon>Micromonosporaceae</taxon>
        <taxon>Micromonospora</taxon>
    </lineage>
</organism>
<protein>
    <submittedName>
        <fullName evidence="6">Biotin carboxylase</fullName>
    </submittedName>
</protein>
<keyword evidence="2 4" id="KW-0547">Nucleotide-binding</keyword>
<reference evidence="6 7" key="1">
    <citation type="submission" date="2020-08" db="EMBL/GenBank/DDBJ databases">
        <title>Sequencing the genomes of 1000 actinobacteria strains.</title>
        <authorList>
            <person name="Klenk H.-P."/>
        </authorList>
    </citation>
    <scope>NUCLEOTIDE SEQUENCE [LARGE SCALE GENOMIC DNA]</scope>
    <source>
        <strain evidence="6 7">DSM 45886</strain>
    </source>
</reference>
<dbReference type="InterPro" id="IPR040570">
    <property type="entry name" value="LAL_C2"/>
</dbReference>
<evidence type="ECO:0000256" key="4">
    <source>
        <dbReference type="PROSITE-ProRule" id="PRU00409"/>
    </source>
</evidence>
<keyword evidence="7" id="KW-1185">Reference proteome</keyword>
<accession>A0A7W7WN73</accession>
<evidence type="ECO:0000313" key="6">
    <source>
        <dbReference type="EMBL" id="MBB4957545.1"/>
    </source>
</evidence>
<dbReference type="InterPro" id="IPR011761">
    <property type="entry name" value="ATP-grasp"/>
</dbReference>
<dbReference type="InterPro" id="IPR052032">
    <property type="entry name" value="ATP-dep_AA_Ligase"/>
</dbReference>
<evidence type="ECO:0000313" key="7">
    <source>
        <dbReference type="Proteomes" id="UP000578819"/>
    </source>
</evidence>
<dbReference type="GO" id="GO:0046872">
    <property type="term" value="F:metal ion binding"/>
    <property type="evidence" value="ECO:0007669"/>
    <property type="project" value="InterPro"/>
</dbReference>
<evidence type="ECO:0000256" key="3">
    <source>
        <dbReference type="ARBA" id="ARBA00022840"/>
    </source>
</evidence>
<dbReference type="Pfam" id="PF13535">
    <property type="entry name" value="ATP-grasp_4"/>
    <property type="match status" value="1"/>
</dbReference>
<dbReference type="PANTHER" id="PTHR43585">
    <property type="entry name" value="FUMIPYRROLE BIOSYNTHESIS PROTEIN C"/>
    <property type="match status" value="1"/>
</dbReference>
<proteinExistence type="predicted"/>
<evidence type="ECO:0000259" key="5">
    <source>
        <dbReference type="PROSITE" id="PS50975"/>
    </source>
</evidence>
<comment type="caution">
    <text evidence="6">The sequence shown here is derived from an EMBL/GenBank/DDBJ whole genome shotgun (WGS) entry which is preliminary data.</text>
</comment>
<dbReference type="Gene3D" id="3.40.50.20">
    <property type="match status" value="1"/>
</dbReference>
<name>A0A7W7WN73_9ACTN</name>
<evidence type="ECO:0000256" key="2">
    <source>
        <dbReference type="ARBA" id="ARBA00022741"/>
    </source>
</evidence>
<keyword evidence="1" id="KW-0436">Ligase</keyword>
<dbReference type="Gene3D" id="3.30.1490.20">
    <property type="entry name" value="ATP-grasp fold, A domain"/>
    <property type="match status" value="1"/>
</dbReference>
<dbReference type="Proteomes" id="UP000578819">
    <property type="component" value="Unassembled WGS sequence"/>
</dbReference>
<dbReference type="Gene3D" id="3.30.470.20">
    <property type="entry name" value="ATP-grasp fold, B domain"/>
    <property type="match status" value="1"/>
</dbReference>